<comment type="caution">
    <text evidence="9">The sequence shown here is derived from an EMBL/GenBank/DDBJ whole genome shotgun (WGS) entry which is preliminary data.</text>
</comment>
<dbReference type="InterPro" id="IPR016211">
    <property type="entry name" value="Glu/Phe/Leu/Val/Trp_DH_bac/arc"/>
</dbReference>
<dbReference type="Gene3D" id="3.40.50.720">
    <property type="entry name" value="NAD(P)-binding Rossmann-like Domain"/>
    <property type="match status" value="1"/>
</dbReference>
<keyword evidence="10" id="KW-1185">Reference proteome</keyword>
<evidence type="ECO:0000256" key="2">
    <source>
        <dbReference type="ARBA" id="ARBA00006382"/>
    </source>
</evidence>
<evidence type="ECO:0000256" key="7">
    <source>
        <dbReference type="RuleBase" id="RU004417"/>
    </source>
</evidence>
<organism evidence="9 10">
    <name type="scientific">Elongatibacter sediminis</name>
    <dbReference type="NCBI Taxonomy" id="3119006"/>
    <lineage>
        <taxon>Bacteria</taxon>
        <taxon>Pseudomonadati</taxon>
        <taxon>Pseudomonadota</taxon>
        <taxon>Gammaproteobacteria</taxon>
        <taxon>Chromatiales</taxon>
        <taxon>Wenzhouxiangellaceae</taxon>
        <taxon>Elongatibacter</taxon>
    </lineage>
</organism>
<evidence type="ECO:0000256" key="6">
    <source>
        <dbReference type="PIRSR" id="PIRSR000188-2"/>
    </source>
</evidence>
<feature type="active site" description="Proton donor/acceptor" evidence="5">
    <location>
        <position position="80"/>
    </location>
</feature>
<evidence type="ECO:0000313" key="9">
    <source>
        <dbReference type="EMBL" id="MEJ8567150.1"/>
    </source>
</evidence>
<dbReference type="EMBL" id="JAZHOG010000003">
    <property type="protein sequence ID" value="MEJ8567150.1"/>
    <property type="molecule type" value="Genomic_DNA"/>
</dbReference>
<evidence type="ECO:0000256" key="1">
    <source>
        <dbReference type="ARBA" id="ARBA00003868"/>
    </source>
</evidence>
<accession>A0AAW9REA0</accession>
<dbReference type="SUPFAM" id="SSF53223">
    <property type="entry name" value="Aminoacid dehydrogenase-like, N-terminal domain"/>
    <property type="match status" value="1"/>
</dbReference>
<dbReference type="PIRSF" id="PIRSF000188">
    <property type="entry name" value="Phe_leu_dh"/>
    <property type="match status" value="1"/>
</dbReference>
<dbReference type="AlphaFoldDB" id="A0AAW9REA0"/>
<dbReference type="RefSeq" id="WP_354694466.1">
    <property type="nucleotide sequence ID" value="NZ_JAZHOG010000003.1"/>
</dbReference>
<dbReference type="InterPro" id="IPR006095">
    <property type="entry name" value="Glu/Leu/Phe/Val/Trp_DH"/>
</dbReference>
<reference evidence="9 10" key="1">
    <citation type="submission" date="2024-02" db="EMBL/GenBank/DDBJ databases">
        <title>A novel Wenzhouxiangellaceae bacterium, isolated from coastal sediments.</title>
        <authorList>
            <person name="Du Z.-J."/>
            <person name="Ye Y.-Q."/>
            <person name="Zhang X.-Y."/>
        </authorList>
    </citation>
    <scope>NUCLEOTIDE SEQUENCE [LARGE SCALE GENOMIC DNA]</scope>
    <source>
        <strain evidence="9 10">CH-27</strain>
    </source>
</reference>
<dbReference type="CDD" id="cd01075">
    <property type="entry name" value="NAD_bind_Leu_Phe_Val_DH"/>
    <property type="match status" value="1"/>
</dbReference>
<dbReference type="Gene3D" id="3.40.50.10860">
    <property type="entry name" value="Leucine Dehydrogenase, chain A, domain 1"/>
    <property type="match status" value="1"/>
</dbReference>
<dbReference type="SUPFAM" id="SSF51735">
    <property type="entry name" value="NAD(P)-binding Rossmann-fold domains"/>
    <property type="match status" value="1"/>
</dbReference>
<dbReference type="InterPro" id="IPR046346">
    <property type="entry name" value="Aminoacid_DH-like_N_sf"/>
</dbReference>
<keyword evidence="6" id="KW-0547">Nucleotide-binding</keyword>
<proteinExistence type="inferred from homology"/>
<name>A0AAW9REA0_9GAMM</name>
<dbReference type="GO" id="GO:0000166">
    <property type="term" value="F:nucleotide binding"/>
    <property type="evidence" value="ECO:0007669"/>
    <property type="project" value="UniProtKB-KW"/>
</dbReference>
<keyword evidence="3 7" id="KW-0560">Oxidoreductase</keyword>
<comment type="function">
    <text evidence="1">Catalyzes the reversible oxidative deamination of glutamate to alpha-ketoglutarate and ammonia.</text>
</comment>
<evidence type="ECO:0000256" key="4">
    <source>
        <dbReference type="ARBA" id="ARBA00023027"/>
    </source>
</evidence>
<dbReference type="InterPro" id="IPR036291">
    <property type="entry name" value="NAD(P)-bd_dom_sf"/>
</dbReference>
<keyword evidence="4 6" id="KW-0520">NAD</keyword>
<dbReference type="InterPro" id="IPR006097">
    <property type="entry name" value="Glu/Leu/Phe/Val/Trp_DH_dimer"/>
</dbReference>
<feature type="binding site" evidence="6">
    <location>
        <begin position="181"/>
        <end position="186"/>
    </location>
    <ligand>
        <name>NAD(+)</name>
        <dbReference type="ChEBI" id="CHEBI:57540"/>
    </ligand>
</feature>
<evidence type="ECO:0000259" key="8">
    <source>
        <dbReference type="SMART" id="SM00839"/>
    </source>
</evidence>
<dbReference type="PANTHER" id="PTHR42722:SF1">
    <property type="entry name" value="VALINE DEHYDROGENASE"/>
    <property type="match status" value="1"/>
</dbReference>
<comment type="similarity">
    <text evidence="2 7">Belongs to the Glu/Leu/Phe/Val dehydrogenases family.</text>
</comment>
<evidence type="ECO:0000313" key="10">
    <source>
        <dbReference type="Proteomes" id="UP001359886"/>
    </source>
</evidence>
<dbReference type="PRINTS" id="PR00082">
    <property type="entry name" value="GLFDHDRGNASE"/>
</dbReference>
<dbReference type="GO" id="GO:0016639">
    <property type="term" value="F:oxidoreductase activity, acting on the CH-NH2 group of donors, NAD or NADP as acceptor"/>
    <property type="evidence" value="ECO:0007669"/>
    <property type="project" value="InterPro"/>
</dbReference>
<dbReference type="Proteomes" id="UP001359886">
    <property type="component" value="Unassembled WGS sequence"/>
</dbReference>
<dbReference type="PANTHER" id="PTHR42722">
    <property type="entry name" value="LEUCINE DEHYDROGENASE"/>
    <property type="match status" value="1"/>
</dbReference>
<evidence type="ECO:0000256" key="3">
    <source>
        <dbReference type="ARBA" id="ARBA00023002"/>
    </source>
</evidence>
<protein>
    <submittedName>
        <fullName evidence="9">Glu/Leu/Phe/Val dehydrogenase dimerization domain-containing protein</fullName>
    </submittedName>
</protein>
<dbReference type="Pfam" id="PF02812">
    <property type="entry name" value="ELFV_dehydrog_N"/>
    <property type="match status" value="1"/>
</dbReference>
<dbReference type="InterPro" id="IPR006096">
    <property type="entry name" value="Glu/Leu/Phe/Val/Trp_DH_C"/>
</dbReference>
<dbReference type="Pfam" id="PF00208">
    <property type="entry name" value="ELFV_dehydrog"/>
    <property type="match status" value="1"/>
</dbReference>
<dbReference type="GO" id="GO:0006520">
    <property type="term" value="P:amino acid metabolic process"/>
    <property type="evidence" value="ECO:0007669"/>
    <property type="project" value="InterPro"/>
</dbReference>
<gene>
    <name evidence="9" type="ORF">V3330_05885</name>
</gene>
<dbReference type="SMART" id="SM00839">
    <property type="entry name" value="ELFV_dehydrog"/>
    <property type="match status" value="1"/>
</dbReference>
<evidence type="ECO:0000256" key="5">
    <source>
        <dbReference type="PIRSR" id="PIRSR000188-1"/>
    </source>
</evidence>
<sequence>MSVFDHPEFDDHESITWFSDSDTGLRAIVAIHSTVLGPAGGGVRRWAYASDAEALTDALRLSRGMTYKSAVAGVRFGGGKGVILASEDAPKSPELMAAFGRAVEALGGRYVTAEDVGMTVEDMRLVREQTAYVSGLPPVEQSAGGDPGPWTAMGVFLGLKAAVAFARGSDDLKGLRVAVQGVGSVGMQLCRYLNEAGAELQVADVNARNLDRARSELPVTVVSPDDILYTDADVLAPCALGNILDADSIPRIRAGVIAGAANNQLSTEDDGRLLTERGILYAPDYVINAGGIISCGLEYHGGASEADLREAIHRIPERLTKIFEESRSGGRPTSEVADAWARRIVAEGAGA</sequence>
<feature type="domain" description="Glutamate/phenylalanine/leucine/valine/L-tryptophan dehydrogenase C-terminal" evidence="8">
    <location>
        <begin position="145"/>
        <end position="350"/>
    </location>
</feature>